<feature type="compositionally biased region" description="Polar residues" evidence="1">
    <location>
        <begin position="1"/>
        <end position="21"/>
    </location>
</feature>
<evidence type="ECO:0000313" key="2">
    <source>
        <dbReference type="EMBL" id="SUZ66111.1"/>
    </source>
</evidence>
<proteinExistence type="predicted"/>
<feature type="region of interest" description="Disordered" evidence="1">
    <location>
        <begin position="76"/>
        <end position="133"/>
    </location>
</feature>
<accession>A0A381PGH0</accession>
<gene>
    <name evidence="2" type="ORF">METZ01_LOCUS18965</name>
</gene>
<evidence type="ECO:0000256" key="1">
    <source>
        <dbReference type="SAM" id="MobiDB-lite"/>
    </source>
</evidence>
<reference evidence="2" key="1">
    <citation type="submission" date="2018-05" db="EMBL/GenBank/DDBJ databases">
        <authorList>
            <person name="Lanie J.A."/>
            <person name="Ng W.-L."/>
            <person name="Kazmierczak K.M."/>
            <person name="Andrzejewski T.M."/>
            <person name="Davidsen T.M."/>
            <person name="Wayne K.J."/>
            <person name="Tettelin H."/>
            <person name="Glass J.I."/>
            <person name="Rusch D."/>
            <person name="Podicherti R."/>
            <person name="Tsui H.-C.T."/>
            <person name="Winkler M.E."/>
        </authorList>
    </citation>
    <scope>NUCLEOTIDE SEQUENCE</scope>
</reference>
<feature type="region of interest" description="Disordered" evidence="1">
    <location>
        <begin position="1"/>
        <end position="31"/>
    </location>
</feature>
<organism evidence="2">
    <name type="scientific">marine metagenome</name>
    <dbReference type="NCBI Taxonomy" id="408172"/>
    <lineage>
        <taxon>unclassified sequences</taxon>
        <taxon>metagenomes</taxon>
        <taxon>ecological metagenomes</taxon>
    </lineage>
</organism>
<name>A0A381PGH0_9ZZZZ</name>
<protein>
    <submittedName>
        <fullName evidence="2">Uncharacterized protein</fullName>
    </submittedName>
</protein>
<dbReference type="EMBL" id="UINC01000976">
    <property type="protein sequence ID" value="SUZ66111.1"/>
    <property type="molecule type" value="Genomic_DNA"/>
</dbReference>
<dbReference type="AlphaFoldDB" id="A0A381PGH0"/>
<sequence>MATFQSFSNTVAKNFQPQPSMSKEKKHRKADWKRLKGTTNFYPTYVDGNLDKVTPAAATYSTQFQTVIPRYSLSMSETRNAGSGPTFLETAYQAPSKSVQQHEQSTETAPESVEEKFKTPRHKKKKIRTDFWE</sequence>
<feature type="compositionally biased region" description="Polar residues" evidence="1">
    <location>
        <begin position="93"/>
        <end position="109"/>
    </location>
</feature>